<protein>
    <submittedName>
        <fullName evidence="6">Penicillin-binding protein 2B</fullName>
    </submittedName>
</protein>
<dbReference type="GO" id="GO:0008658">
    <property type="term" value="F:penicillin binding"/>
    <property type="evidence" value="ECO:0007669"/>
    <property type="project" value="InterPro"/>
</dbReference>
<dbReference type="PROSITE" id="PS51178">
    <property type="entry name" value="PASTA"/>
    <property type="match status" value="2"/>
</dbReference>
<organism evidence="6 7">
    <name type="scientific">Convivina intestini</name>
    <dbReference type="NCBI Taxonomy" id="1505726"/>
    <lineage>
        <taxon>Bacteria</taxon>
        <taxon>Bacillati</taxon>
        <taxon>Bacillota</taxon>
        <taxon>Bacilli</taxon>
        <taxon>Lactobacillales</taxon>
        <taxon>Lactobacillaceae</taxon>
        <taxon>Convivina</taxon>
    </lineage>
</organism>
<reference evidence="6 7" key="1">
    <citation type="submission" date="2018-04" db="EMBL/GenBank/DDBJ databases">
        <title>Genomic Encyclopedia of Type Strains, Phase IV (KMG-IV): sequencing the most valuable type-strain genomes for metagenomic binning, comparative biology and taxonomic classification.</title>
        <authorList>
            <person name="Goeker M."/>
        </authorList>
    </citation>
    <scope>NUCLEOTIDE SEQUENCE [LARGE SCALE GENOMIC DNA]</scope>
    <source>
        <strain evidence="6 7">DSM 28795</strain>
    </source>
</reference>
<dbReference type="AlphaFoldDB" id="A0A2U1D956"/>
<dbReference type="GO" id="GO:0005886">
    <property type="term" value="C:plasma membrane"/>
    <property type="evidence" value="ECO:0007669"/>
    <property type="project" value="UniProtKB-SubCell"/>
</dbReference>
<evidence type="ECO:0000259" key="5">
    <source>
        <dbReference type="PROSITE" id="PS51178"/>
    </source>
</evidence>
<comment type="similarity">
    <text evidence="2">Belongs to the transpeptidase family.</text>
</comment>
<evidence type="ECO:0000313" key="6">
    <source>
        <dbReference type="EMBL" id="PVY84168.1"/>
    </source>
</evidence>
<dbReference type="Gene3D" id="3.90.1310.10">
    <property type="entry name" value="Penicillin-binding protein 2a (Domain 2)"/>
    <property type="match status" value="1"/>
</dbReference>
<name>A0A2U1D956_9LACO</name>
<dbReference type="InterPro" id="IPR001460">
    <property type="entry name" value="PCN-bd_Tpept"/>
</dbReference>
<dbReference type="OrthoDB" id="9804124at2"/>
<dbReference type="Proteomes" id="UP000245433">
    <property type="component" value="Unassembled WGS sequence"/>
</dbReference>
<dbReference type="Pfam" id="PF03793">
    <property type="entry name" value="PASTA"/>
    <property type="match status" value="2"/>
</dbReference>
<evidence type="ECO:0000256" key="4">
    <source>
        <dbReference type="SAM" id="Phobius"/>
    </source>
</evidence>
<keyword evidence="4" id="KW-0812">Transmembrane</keyword>
<keyword evidence="7" id="KW-1185">Reference proteome</keyword>
<proteinExistence type="inferred from homology"/>
<dbReference type="EMBL" id="QEKT01000005">
    <property type="protein sequence ID" value="PVY84168.1"/>
    <property type="molecule type" value="Genomic_DNA"/>
</dbReference>
<dbReference type="InterPro" id="IPR050515">
    <property type="entry name" value="Beta-lactam/transpept"/>
</dbReference>
<dbReference type="SUPFAM" id="SSF56519">
    <property type="entry name" value="Penicillin binding protein dimerisation domain"/>
    <property type="match status" value="1"/>
</dbReference>
<dbReference type="GO" id="GO:0071555">
    <property type="term" value="P:cell wall organization"/>
    <property type="evidence" value="ECO:0007669"/>
    <property type="project" value="TreeGrafter"/>
</dbReference>
<dbReference type="PANTHER" id="PTHR30627:SF26">
    <property type="entry name" value="PENICILLIN-BINDING PROTEIN 2B"/>
    <property type="match status" value="1"/>
</dbReference>
<dbReference type="SUPFAM" id="SSF56601">
    <property type="entry name" value="beta-lactamase/transpeptidase-like"/>
    <property type="match status" value="1"/>
</dbReference>
<feature type="transmembrane region" description="Helical" evidence="4">
    <location>
        <begin position="20"/>
        <end position="40"/>
    </location>
</feature>
<dbReference type="InterPro" id="IPR012338">
    <property type="entry name" value="Beta-lactam/transpept-like"/>
</dbReference>
<dbReference type="InterPro" id="IPR005543">
    <property type="entry name" value="PASTA_dom"/>
</dbReference>
<dbReference type="RefSeq" id="WP_089938764.1">
    <property type="nucleotide sequence ID" value="NZ_CAKOEX010000004.1"/>
</dbReference>
<dbReference type="PANTHER" id="PTHR30627">
    <property type="entry name" value="PEPTIDOGLYCAN D,D-TRANSPEPTIDASE"/>
    <property type="match status" value="1"/>
</dbReference>
<dbReference type="Pfam" id="PF00905">
    <property type="entry name" value="Transpeptidase"/>
    <property type="match status" value="1"/>
</dbReference>
<dbReference type="SUPFAM" id="SSF54184">
    <property type="entry name" value="Penicillin-binding protein 2x (pbp-2x), c-terminal domain"/>
    <property type="match status" value="2"/>
</dbReference>
<dbReference type="InterPro" id="IPR005311">
    <property type="entry name" value="PBP_dimer"/>
</dbReference>
<dbReference type="CDD" id="cd06575">
    <property type="entry name" value="PASTA_Pbp2x-like_2"/>
    <property type="match status" value="1"/>
</dbReference>
<sequence length="712" mass="78401">MSKKIKRLSNRRVSKNAKFFGFFLLIATGLLILIMGLRLLQIATLKRVNSHNLTTATRQAFMQEQMVAATRGRIFSTDGEVLADNSTVYDLYAVLDKNQFDGKKPKYVQDKKETAKKLSSVIDLSEDDILKRLDSNKLQVEFGTAGKGLNIDQYNKIKAMKLTGVGFIPQPARYYPNNRMASHIIGLTNSITNAFGKNTLNGILGIEDTRNKSLKGKDGVKDYLGNQVSQGQNQVKNGDNVTLTLDEKLQTTLENRMDVMFDGTKAKSAMAVLMDSKTGKILAATQRPNFDPNSQDGLKDNWVNLLNQSTFEPGSTMKTITLAAAIQEGKWHPNDTYQSGSLNIDGGRIVDAFGQNEGVLTYREGYWRSSNVAFAHIEQSLGATTWKKYIDRFHFLEPTHSDLPNEASGSISFQQAIDQANTAYGQAINVTTLQLLQAYSAIANNGKEVKPYLVEKVADSKTGKTLYQGKTTTVGQPITAATAKEVRKYMTDVVNQETGTAKQYDLRDAGYQISAKTGTAQISENGRYLDGLNNDIHSVMTIVPEENPRFIMYVSVRQPKVFPDPNIQLTLNKVFRPVMLQALNDSKSAVKSKTNEVKLPQVTGQSIDDARGKLEKAGLRVAVVGSTGRVKTQSVSAGSYALKDQLIILKANGKTLLPNMDGWSLAEAQRYANETGFNLKTDGTGFITKQSMEAGQEVNGQSVVSVELKEKE</sequence>
<dbReference type="Pfam" id="PF03717">
    <property type="entry name" value="PBP_dimer"/>
    <property type="match status" value="1"/>
</dbReference>
<dbReference type="Gene3D" id="3.30.70.2110">
    <property type="match status" value="1"/>
</dbReference>
<dbReference type="Gene3D" id="3.40.710.10">
    <property type="entry name" value="DD-peptidase/beta-lactamase superfamily"/>
    <property type="match status" value="1"/>
</dbReference>
<evidence type="ECO:0000256" key="2">
    <source>
        <dbReference type="ARBA" id="ARBA00007171"/>
    </source>
</evidence>
<keyword evidence="3 4" id="KW-0472">Membrane</keyword>
<dbReference type="SMART" id="SM00740">
    <property type="entry name" value="PASTA"/>
    <property type="match status" value="2"/>
</dbReference>
<evidence type="ECO:0000313" key="7">
    <source>
        <dbReference type="Proteomes" id="UP000245433"/>
    </source>
</evidence>
<dbReference type="Gene3D" id="3.30.10.20">
    <property type="match status" value="1"/>
</dbReference>
<evidence type="ECO:0000256" key="1">
    <source>
        <dbReference type="ARBA" id="ARBA00004162"/>
    </source>
</evidence>
<evidence type="ECO:0000256" key="3">
    <source>
        <dbReference type="ARBA" id="ARBA00023136"/>
    </source>
</evidence>
<dbReference type="CDD" id="cd06576">
    <property type="entry name" value="PASTA_Pbp2x-like_1"/>
    <property type="match status" value="1"/>
</dbReference>
<accession>A0A2U1D956</accession>
<dbReference type="InterPro" id="IPR036138">
    <property type="entry name" value="PBP_dimer_sf"/>
</dbReference>
<feature type="domain" description="PASTA" evidence="5">
    <location>
        <begin position="593"/>
        <end position="653"/>
    </location>
</feature>
<feature type="domain" description="PASTA" evidence="5">
    <location>
        <begin position="654"/>
        <end position="710"/>
    </location>
</feature>
<gene>
    <name evidence="6" type="ORF">C7384_10546</name>
</gene>
<comment type="caution">
    <text evidence="6">The sequence shown here is derived from an EMBL/GenBank/DDBJ whole genome shotgun (WGS) entry which is preliminary data.</text>
</comment>
<comment type="subcellular location">
    <subcellularLocation>
        <location evidence="1">Cell membrane</location>
        <topology evidence="1">Single-pass membrane protein</topology>
    </subcellularLocation>
</comment>
<keyword evidence="4" id="KW-1133">Transmembrane helix</keyword>